<evidence type="ECO:0000313" key="3">
    <source>
        <dbReference type="Proteomes" id="UP000292402"/>
    </source>
</evidence>
<dbReference type="EMBL" id="PDXA01000106">
    <property type="protein sequence ID" value="RYN23568.1"/>
    <property type="molecule type" value="Genomic_DNA"/>
</dbReference>
<reference evidence="3" key="1">
    <citation type="journal article" date="2019" name="bioRxiv">
        <title>Genomics, evolutionary history and diagnostics of the Alternaria alternata species group including apple and Asian pear pathotypes.</title>
        <authorList>
            <person name="Armitage A.D."/>
            <person name="Cockerton H.M."/>
            <person name="Sreenivasaprasad S."/>
            <person name="Woodhall J.W."/>
            <person name="Lane C.R."/>
            <person name="Harrison R.J."/>
            <person name="Clarkson J.P."/>
        </authorList>
    </citation>
    <scope>NUCLEOTIDE SEQUENCE [LARGE SCALE GENOMIC DNA]</scope>
    <source>
        <strain evidence="3">FERA 1082</strain>
    </source>
</reference>
<accession>A0A4Q4M086</accession>
<evidence type="ECO:0000313" key="2">
    <source>
        <dbReference type="EMBL" id="RYN23568.1"/>
    </source>
</evidence>
<name>A0A4Q4M086_9PLEO</name>
<comment type="caution">
    <text evidence="2">The sequence shown here is derived from an EMBL/GenBank/DDBJ whole genome shotgun (WGS) entry which is preliminary data.</text>
</comment>
<protein>
    <submittedName>
        <fullName evidence="2">Uncharacterized protein</fullName>
    </submittedName>
</protein>
<proteinExistence type="predicted"/>
<keyword evidence="1" id="KW-0732">Signal</keyword>
<feature type="signal peptide" evidence="1">
    <location>
        <begin position="1"/>
        <end position="16"/>
    </location>
</feature>
<dbReference type="AlphaFoldDB" id="A0A4Q4M086"/>
<organism evidence="2 3">
    <name type="scientific">Alternaria tenuissima</name>
    <dbReference type="NCBI Taxonomy" id="119927"/>
    <lineage>
        <taxon>Eukaryota</taxon>
        <taxon>Fungi</taxon>
        <taxon>Dikarya</taxon>
        <taxon>Ascomycota</taxon>
        <taxon>Pezizomycotina</taxon>
        <taxon>Dothideomycetes</taxon>
        <taxon>Pleosporomycetidae</taxon>
        <taxon>Pleosporales</taxon>
        <taxon>Pleosporineae</taxon>
        <taxon>Pleosporaceae</taxon>
        <taxon>Alternaria</taxon>
        <taxon>Alternaria sect. Alternaria</taxon>
        <taxon>Alternaria alternata complex</taxon>
    </lineage>
</organism>
<dbReference type="Proteomes" id="UP000292402">
    <property type="component" value="Unassembled WGS sequence"/>
</dbReference>
<gene>
    <name evidence="2" type="ORF">AA0114_g12830</name>
</gene>
<sequence>MSGRFELLALPVATRGVVLTALRAAQPNDVLGVGGISDGALTDSAAAELATWYRGGVVLFEGPNSCLTCCTICSICARIASSWAGVKATVAG</sequence>
<evidence type="ECO:0000256" key="1">
    <source>
        <dbReference type="SAM" id="SignalP"/>
    </source>
</evidence>
<feature type="chain" id="PRO_5020729744" evidence="1">
    <location>
        <begin position="17"/>
        <end position="92"/>
    </location>
</feature>